<keyword evidence="2" id="KW-1185">Reference proteome</keyword>
<organism evidence="1 2">
    <name type="scientific">Cuscuta europaea</name>
    <name type="common">European dodder</name>
    <dbReference type="NCBI Taxonomy" id="41803"/>
    <lineage>
        <taxon>Eukaryota</taxon>
        <taxon>Viridiplantae</taxon>
        <taxon>Streptophyta</taxon>
        <taxon>Embryophyta</taxon>
        <taxon>Tracheophyta</taxon>
        <taxon>Spermatophyta</taxon>
        <taxon>Magnoliopsida</taxon>
        <taxon>eudicotyledons</taxon>
        <taxon>Gunneridae</taxon>
        <taxon>Pentapetalae</taxon>
        <taxon>asterids</taxon>
        <taxon>lamiids</taxon>
        <taxon>Solanales</taxon>
        <taxon>Convolvulaceae</taxon>
        <taxon>Cuscuteae</taxon>
        <taxon>Cuscuta</taxon>
        <taxon>Cuscuta subgen. Cuscuta</taxon>
    </lineage>
</organism>
<evidence type="ECO:0000313" key="1">
    <source>
        <dbReference type="EMBL" id="CAH9107232.1"/>
    </source>
</evidence>
<dbReference type="AlphaFoldDB" id="A0A9P0ZQM3"/>
<accession>A0A9P0ZQM3</accession>
<dbReference type="EMBL" id="CAMAPE010000050">
    <property type="protein sequence ID" value="CAH9107232.1"/>
    <property type="molecule type" value="Genomic_DNA"/>
</dbReference>
<gene>
    <name evidence="1" type="ORF">CEURO_LOCUS17667</name>
</gene>
<protein>
    <submittedName>
        <fullName evidence="1">Uncharacterized protein</fullName>
    </submittedName>
</protein>
<comment type="caution">
    <text evidence="1">The sequence shown here is derived from an EMBL/GenBank/DDBJ whole genome shotgun (WGS) entry which is preliminary data.</text>
</comment>
<evidence type="ECO:0000313" key="2">
    <source>
        <dbReference type="Proteomes" id="UP001152484"/>
    </source>
</evidence>
<proteinExistence type="predicted"/>
<sequence length="126" mass="14914">MTDISISSQRSINIHNYFTISPFRQPKWNVRQRFSHTDNYKSILKSSFHIIDKSILKSSFHITDKSNARQLFSLHRQLQINFQHPKRDCPHKPPLVFFAHFVLTRARPEKLPRGSPIPRLLLCKHT</sequence>
<dbReference type="Proteomes" id="UP001152484">
    <property type="component" value="Unassembled WGS sequence"/>
</dbReference>
<name>A0A9P0ZQM3_CUSEU</name>
<reference evidence="1" key="1">
    <citation type="submission" date="2022-07" db="EMBL/GenBank/DDBJ databases">
        <authorList>
            <person name="Macas J."/>
            <person name="Novak P."/>
            <person name="Neumann P."/>
        </authorList>
    </citation>
    <scope>NUCLEOTIDE SEQUENCE</scope>
</reference>